<dbReference type="AlphaFoldDB" id="A0A438ERL4"/>
<protein>
    <recommendedName>
        <fullName evidence="6">U-box domain-containing protein 4</fullName>
    </recommendedName>
</protein>
<organism evidence="4 5">
    <name type="scientific">Vitis vinifera</name>
    <name type="common">Grape</name>
    <dbReference type="NCBI Taxonomy" id="29760"/>
    <lineage>
        <taxon>Eukaryota</taxon>
        <taxon>Viridiplantae</taxon>
        <taxon>Streptophyta</taxon>
        <taxon>Embryophyta</taxon>
        <taxon>Tracheophyta</taxon>
        <taxon>Spermatophyta</taxon>
        <taxon>Magnoliopsida</taxon>
        <taxon>eudicotyledons</taxon>
        <taxon>Gunneridae</taxon>
        <taxon>Pentapetalae</taxon>
        <taxon>rosids</taxon>
        <taxon>Vitales</taxon>
        <taxon>Vitaceae</taxon>
        <taxon>Viteae</taxon>
        <taxon>Vitis</taxon>
    </lineage>
</organism>
<dbReference type="SMART" id="SM00185">
    <property type="entry name" value="ARM"/>
    <property type="match status" value="7"/>
</dbReference>
<keyword evidence="1" id="KW-0677">Repeat</keyword>
<proteinExistence type="predicted"/>
<gene>
    <name evidence="4" type="ORF">CK203_116013</name>
</gene>
<dbReference type="PROSITE" id="PS50077">
    <property type="entry name" value="HEAT_REPEAT"/>
    <property type="match status" value="1"/>
</dbReference>
<reference evidence="4 5" key="1">
    <citation type="journal article" date="2018" name="PLoS Genet.">
        <title>Population sequencing reveals clonal diversity and ancestral inbreeding in the grapevine cultivar Chardonnay.</title>
        <authorList>
            <person name="Roach M.J."/>
            <person name="Johnson D.L."/>
            <person name="Bohlmann J."/>
            <person name="van Vuuren H.J."/>
            <person name="Jones S.J."/>
            <person name="Pretorius I.S."/>
            <person name="Schmidt S.A."/>
            <person name="Borneman A.R."/>
        </authorList>
    </citation>
    <scope>NUCLEOTIDE SEQUENCE [LARGE SCALE GENOMIC DNA]</scope>
    <source>
        <strain evidence="5">cv. Chardonnay</strain>
        <tissue evidence="4">Leaf</tissue>
    </source>
</reference>
<comment type="caution">
    <text evidence="4">The sequence shown here is derived from an EMBL/GenBank/DDBJ whole genome shotgun (WGS) entry which is preliminary data.</text>
</comment>
<evidence type="ECO:0000313" key="4">
    <source>
        <dbReference type="EMBL" id="RVW50255.1"/>
    </source>
</evidence>
<dbReference type="InterPro" id="IPR016024">
    <property type="entry name" value="ARM-type_fold"/>
</dbReference>
<dbReference type="EMBL" id="QGNW01001204">
    <property type="protein sequence ID" value="RVW50255.1"/>
    <property type="molecule type" value="Genomic_DNA"/>
</dbReference>
<dbReference type="Gene3D" id="1.25.10.10">
    <property type="entry name" value="Leucine-rich Repeat Variant"/>
    <property type="match status" value="2"/>
</dbReference>
<dbReference type="InterPro" id="IPR011989">
    <property type="entry name" value="ARM-like"/>
</dbReference>
<evidence type="ECO:0000256" key="2">
    <source>
        <dbReference type="PROSITE-ProRule" id="PRU00103"/>
    </source>
</evidence>
<evidence type="ECO:0000256" key="3">
    <source>
        <dbReference type="PROSITE-ProRule" id="PRU00259"/>
    </source>
</evidence>
<name>A0A438ERL4_VITVI</name>
<dbReference type="InterPro" id="IPR021133">
    <property type="entry name" value="HEAT_type_2"/>
</dbReference>
<dbReference type="Pfam" id="PF13646">
    <property type="entry name" value="HEAT_2"/>
    <property type="match status" value="1"/>
</dbReference>
<feature type="repeat" description="HEAT" evidence="2">
    <location>
        <begin position="385"/>
        <end position="424"/>
    </location>
</feature>
<evidence type="ECO:0000256" key="1">
    <source>
        <dbReference type="ARBA" id="ARBA00022737"/>
    </source>
</evidence>
<sequence length="471" mass="50823">MDQPEAKQQKMSLDWEESFNLFEEAVASESTAMQIQAIIKVAQLSNYAPDNVLTRAVPILTQLLGGSSSPLVQEAAAYCLKCIAHQGDLDDRLATLIGQSGAIPITLRLLQHSHGGLQGVLVKFLWSIVTFGTHNRVIVVRNGGLEVIINMLGSCVGSTRRHLLEILSALVWLREVRRVITSPEGLQFLVEAVKFGGMASRERAAYAVGSLGVARSARTVLVDLGAMQALMELLREGDISAKLVAGNALGVISAHVDCIRPLAQAGAIPLYAELLRGAEPVGKEIAEDVFCVLAIAEVNAVSIAQHLAQILRENDDIAKAAAAEILGHLSRYKHSVPFITNSGAIPVLVELLRQGSDEVKEKASGAIAQLSYNAGDRAALADAGAIPILMDLLGDDQSEELRNKAAEALISFSEDPSQRDRISEAFNITSFQDIHNRLAQLRAPDNNGEQMARPSRQMMSMEQLPWDPNIL</sequence>
<evidence type="ECO:0000313" key="5">
    <source>
        <dbReference type="Proteomes" id="UP000288805"/>
    </source>
</evidence>
<dbReference type="PANTHER" id="PTHR46241:SF1">
    <property type="entry name" value="OUTER DYNEIN ARM-DOCKING COMPLEX SUBUNIT 2"/>
    <property type="match status" value="1"/>
</dbReference>
<accession>A0A438ERL4</accession>
<dbReference type="PANTHER" id="PTHR46241">
    <property type="entry name" value="ARMADILLO REPEAT-CONTAINING PROTEIN 4 ARMC4"/>
    <property type="match status" value="1"/>
</dbReference>
<feature type="repeat" description="ARM" evidence="3">
    <location>
        <begin position="343"/>
        <end position="385"/>
    </location>
</feature>
<dbReference type="SUPFAM" id="SSF48371">
    <property type="entry name" value="ARM repeat"/>
    <property type="match status" value="1"/>
</dbReference>
<dbReference type="Proteomes" id="UP000288805">
    <property type="component" value="Unassembled WGS sequence"/>
</dbReference>
<dbReference type="PROSITE" id="PS50176">
    <property type="entry name" value="ARM_REPEAT"/>
    <property type="match status" value="1"/>
</dbReference>
<dbReference type="InterPro" id="IPR000225">
    <property type="entry name" value="Armadillo"/>
</dbReference>
<evidence type="ECO:0008006" key="6">
    <source>
        <dbReference type="Google" id="ProtNLM"/>
    </source>
</evidence>